<dbReference type="EMBL" id="LUGG01000027">
    <property type="protein sequence ID" value="OBZ66889.1"/>
    <property type="molecule type" value="Genomic_DNA"/>
</dbReference>
<proteinExistence type="predicted"/>
<evidence type="ECO:0000313" key="2">
    <source>
        <dbReference type="EMBL" id="OBZ66889.1"/>
    </source>
</evidence>
<name>A0A1C7LSJ3_GRIFR</name>
<organism evidence="2 3">
    <name type="scientific">Grifola frondosa</name>
    <name type="common">Maitake</name>
    <name type="synonym">Polyporus frondosus</name>
    <dbReference type="NCBI Taxonomy" id="5627"/>
    <lineage>
        <taxon>Eukaryota</taxon>
        <taxon>Fungi</taxon>
        <taxon>Dikarya</taxon>
        <taxon>Basidiomycota</taxon>
        <taxon>Agaricomycotina</taxon>
        <taxon>Agaricomycetes</taxon>
        <taxon>Polyporales</taxon>
        <taxon>Grifolaceae</taxon>
        <taxon>Grifola</taxon>
    </lineage>
</organism>
<evidence type="ECO:0000256" key="1">
    <source>
        <dbReference type="SAM" id="MobiDB-lite"/>
    </source>
</evidence>
<protein>
    <submittedName>
        <fullName evidence="2">Uncharacterized protein</fullName>
    </submittedName>
</protein>
<dbReference type="AlphaFoldDB" id="A0A1C7LSJ3"/>
<evidence type="ECO:0000313" key="3">
    <source>
        <dbReference type="Proteomes" id="UP000092993"/>
    </source>
</evidence>
<feature type="region of interest" description="Disordered" evidence="1">
    <location>
        <begin position="45"/>
        <end position="75"/>
    </location>
</feature>
<accession>A0A1C7LSJ3</accession>
<reference evidence="2 3" key="1">
    <citation type="submission" date="2016-03" db="EMBL/GenBank/DDBJ databases">
        <title>Whole genome sequencing of Grifola frondosa 9006-11.</title>
        <authorList>
            <person name="Min B."/>
            <person name="Park H."/>
            <person name="Kim J.-G."/>
            <person name="Cho H."/>
            <person name="Oh Y.-L."/>
            <person name="Kong W.-S."/>
            <person name="Choi I.-G."/>
        </authorList>
    </citation>
    <scope>NUCLEOTIDE SEQUENCE [LARGE SCALE GENOMIC DNA]</scope>
    <source>
        <strain evidence="2 3">9006-11</strain>
    </source>
</reference>
<dbReference type="Proteomes" id="UP000092993">
    <property type="component" value="Unassembled WGS sequence"/>
</dbReference>
<sequence>MFPRPDKALDQVGCQQPPQGYKPPRSRFKEQIIDRSSQMFDLDSCEDPVGIVKPDLQRRSAQKSPSGRLEPQRRYCPRTMPTATEHAAMTSRTLHPALHGAQVSVDPPRYGRNRRRVEANLPAVQYDISDYVAAAAALNVNQERYGCSETTISSPAHREEYGCCACIVM</sequence>
<gene>
    <name evidence="2" type="ORF">A0H81_13213</name>
</gene>
<feature type="region of interest" description="Disordered" evidence="1">
    <location>
        <begin position="1"/>
        <end position="27"/>
    </location>
</feature>
<comment type="caution">
    <text evidence="2">The sequence shown here is derived from an EMBL/GenBank/DDBJ whole genome shotgun (WGS) entry which is preliminary data.</text>
</comment>
<keyword evidence="3" id="KW-1185">Reference proteome</keyword>